<sequence length="26" mass="3087">MYAAWVKSCLLQITLWSHPYVKEGDF</sequence>
<evidence type="ECO:0000313" key="1">
    <source>
        <dbReference type="EMBL" id="AUX41581.1"/>
    </source>
</evidence>
<dbReference type="EMBL" id="CP012673">
    <property type="protein sequence ID" value="AUX41581.1"/>
    <property type="molecule type" value="Genomic_DNA"/>
</dbReference>
<organism evidence="1 2">
    <name type="scientific">Sorangium cellulosum</name>
    <name type="common">Polyangium cellulosum</name>
    <dbReference type="NCBI Taxonomy" id="56"/>
    <lineage>
        <taxon>Bacteria</taxon>
        <taxon>Pseudomonadati</taxon>
        <taxon>Myxococcota</taxon>
        <taxon>Polyangia</taxon>
        <taxon>Polyangiales</taxon>
        <taxon>Polyangiaceae</taxon>
        <taxon>Sorangium</taxon>
    </lineage>
</organism>
<dbReference type="GO" id="GO:0019825">
    <property type="term" value="F:oxygen binding"/>
    <property type="evidence" value="ECO:0007669"/>
    <property type="project" value="InterPro"/>
</dbReference>
<dbReference type="Gene3D" id="1.10.490.10">
    <property type="entry name" value="Globins"/>
    <property type="match status" value="1"/>
</dbReference>
<protein>
    <submittedName>
        <fullName evidence="1">Uncharacterized protein</fullName>
    </submittedName>
</protein>
<name>A0A2L0EQJ6_SORCE</name>
<dbReference type="Proteomes" id="UP000238348">
    <property type="component" value="Chromosome"/>
</dbReference>
<proteinExistence type="predicted"/>
<evidence type="ECO:0000313" key="2">
    <source>
        <dbReference type="Proteomes" id="UP000238348"/>
    </source>
</evidence>
<dbReference type="InterPro" id="IPR012292">
    <property type="entry name" value="Globin/Proto"/>
</dbReference>
<accession>A0A2L0EQJ6</accession>
<gene>
    <name evidence="1" type="ORF">SOCE26_030020</name>
</gene>
<reference evidence="1 2" key="1">
    <citation type="submission" date="2015-09" db="EMBL/GenBank/DDBJ databases">
        <title>Sorangium comparison.</title>
        <authorList>
            <person name="Zaburannyi N."/>
            <person name="Bunk B."/>
            <person name="Overmann J."/>
            <person name="Mueller R."/>
        </authorList>
    </citation>
    <scope>NUCLEOTIDE SEQUENCE [LARGE SCALE GENOMIC DNA]</scope>
    <source>
        <strain evidence="1 2">So ce26</strain>
    </source>
</reference>
<dbReference type="AlphaFoldDB" id="A0A2L0EQJ6"/>
<dbReference type="GO" id="GO:0020037">
    <property type="term" value="F:heme binding"/>
    <property type="evidence" value="ECO:0007669"/>
    <property type="project" value="InterPro"/>
</dbReference>